<dbReference type="RefSeq" id="WP_010175034.1">
    <property type="nucleotide sequence ID" value="NZ_LDYG01000051.1"/>
</dbReference>
<name>A0A147K4P1_9BACI</name>
<protein>
    <recommendedName>
        <fullName evidence="3">Rhodanese domain-containing protein</fullName>
    </recommendedName>
</protein>
<sequence>MVWWIGLVLIVVMGRVVYNRHFPVSGLKRIPDIEAYSKEYTVLDVRDYNAVKETTKGSLHIPHAYLKRYYKEIPTREVVIIVSDSLLRNVSVRMLKRYGFQIKGYVCIKA</sequence>
<dbReference type="SUPFAM" id="SSF52821">
    <property type="entry name" value="Rhodanese/Cell cycle control phosphatase"/>
    <property type="match status" value="1"/>
</dbReference>
<dbReference type="InterPro" id="IPR036873">
    <property type="entry name" value="Rhodanese-like_dom_sf"/>
</dbReference>
<evidence type="ECO:0000313" key="2">
    <source>
        <dbReference type="Proteomes" id="UP000074108"/>
    </source>
</evidence>
<evidence type="ECO:0000313" key="1">
    <source>
        <dbReference type="EMBL" id="KUP04406.1"/>
    </source>
</evidence>
<reference evidence="1 2" key="1">
    <citation type="journal article" date="2016" name="Front. Microbiol.">
        <title>Microevolution Analysis of Bacillus coahuilensis Unveils Differences in Phosphorus Acquisition Strategies and Their Regulation.</title>
        <authorList>
            <person name="Gomez-Lunar Z."/>
            <person name="Hernandez-Gonzalez I."/>
            <person name="Rodriguez-Torres M.D."/>
            <person name="Souza V."/>
            <person name="Olmedo-Alvarez G."/>
        </authorList>
    </citation>
    <scope>NUCLEOTIDE SEQUENCE [LARGE SCALE GENOMIC DNA]</scope>
    <source>
        <strain evidence="2">p1.1.43</strain>
    </source>
</reference>
<accession>A0A147K4P1</accession>
<dbReference type="OrthoDB" id="2967651at2"/>
<proteinExistence type="predicted"/>
<keyword evidence="2" id="KW-1185">Reference proteome</keyword>
<evidence type="ECO:0008006" key="3">
    <source>
        <dbReference type="Google" id="ProtNLM"/>
    </source>
</evidence>
<dbReference type="Proteomes" id="UP000074108">
    <property type="component" value="Unassembled WGS sequence"/>
</dbReference>
<dbReference type="EMBL" id="LDYG01000051">
    <property type="protein sequence ID" value="KUP04406.1"/>
    <property type="molecule type" value="Genomic_DNA"/>
</dbReference>
<dbReference type="PATRIC" id="fig|1150625.3.peg.3242"/>
<gene>
    <name evidence="1" type="ORF">Q75_15535</name>
</gene>
<organism evidence="1 2">
    <name type="scientific">Bacillus coahuilensis p1.1.43</name>
    <dbReference type="NCBI Taxonomy" id="1150625"/>
    <lineage>
        <taxon>Bacteria</taxon>
        <taxon>Bacillati</taxon>
        <taxon>Bacillota</taxon>
        <taxon>Bacilli</taxon>
        <taxon>Bacillales</taxon>
        <taxon>Bacillaceae</taxon>
        <taxon>Bacillus</taxon>
    </lineage>
</organism>
<dbReference type="AlphaFoldDB" id="A0A147K4P1"/>
<dbReference type="Gene3D" id="3.40.250.10">
    <property type="entry name" value="Rhodanese-like domain"/>
    <property type="match status" value="1"/>
</dbReference>
<dbReference type="STRING" id="1150625.Q75_15535"/>
<comment type="caution">
    <text evidence="1">The sequence shown here is derived from an EMBL/GenBank/DDBJ whole genome shotgun (WGS) entry which is preliminary data.</text>
</comment>